<dbReference type="EMBL" id="BAABAQ010000009">
    <property type="protein sequence ID" value="GAA4198341.1"/>
    <property type="molecule type" value="Genomic_DNA"/>
</dbReference>
<dbReference type="GO" id="GO:0032259">
    <property type="term" value="P:methylation"/>
    <property type="evidence" value="ECO:0007669"/>
    <property type="project" value="UniProtKB-KW"/>
</dbReference>
<evidence type="ECO:0000313" key="4">
    <source>
        <dbReference type="Proteomes" id="UP001501251"/>
    </source>
</evidence>
<keyword evidence="4" id="KW-1185">Reference proteome</keyword>
<dbReference type="PANTHER" id="PTHR44068">
    <property type="entry name" value="ZGC:194242"/>
    <property type="match status" value="1"/>
</dbReference>
<dbReference type="SUPFAM" id="SSF53335">
    <property type="entry name" value="S-adenosyl-L-methionine-dependent methyltransferases"/>
    <property type="match status" value="1"/>
</dbReference>
<organism evidence="3 4">
    <name type="scientific">Streptosporangium oxazolinicum</name>
    <dbReference type="NCBI Taxonomy" id="909287"/>
    <lineage>
        <taxon>Bacteria</taxon>
        <taxon>Bacillati</taxon>
        <taxon>Actinomycetota</taxon>
        <taxon>Actinomycetes</taxon>
        <taxon>Streptosporangiales</taxon>
        <taxon>Streptosporangiaceae</taxon>
        <taxon>Streptosporangium</taxon>
    </lineage>
</organism>
<keyword evidence="1" id="KW-0808">Transferase</keyword>
<protein>
    <submittedName>
        <fullName evidence="3">27-O-demethylrifamycin SV methyltransferase</fullName>
    </submittedName>
</protein>
<dbReference type="CDD" id="cd02440">
    <property type="entry name" value="AdoMet_MTases"/>
    <property type="match status" value="1"/>
</dbReference>
<reference evidence="4" key="1">
    <citation type="journal article" date="2019" name="Int. J. Syst. Evol. Microbiol.">
        <title>The Global Catalogue of Microorganisms (GCM) 10K type strain sequencing project: providing services to taxonomists for standard genome sequencing and annotation.</title>
        <authorList>
            <consortium name="The Broad Institute Genomics Platform"/>
            <consortium name="The Broad Institute Genome Sequencing Center for Infectious Disease"/>
            <person name="Wu L."/>
            <person name="Ma J."/>
        </authorList>
    </citation>
    <scope>NUCLEOTIDE SEQUENCE [LARGE SCALE GENOMIC DNA]</scope>
    <source>
        <strain evidence="4">JCM 17388</strain>
    </source>
</reference>
<feature type="domain" description="Methyltransferase type 11" evidence="2">
    <location>
        <begin position="69"/>
        <end position="167"/>
    </location>
</feature>
<comment type="caution">
    <text evidence="3">The sequence shown here is derived from an EMBL/GenBank/DDBJ whole genome shotgun (WGS) entry which is preliminary data.</text>
</comment>
<dbReference type="Gene3D" id="3.40.50.150">
    <property type="entry name" value="Vaccinia Virus protein VP39"/>
    <property type="match status" value="1"/>
</dbReference>
<dbReference type="Proteomes" id="UP001501251">
    <property type="component" value="Unassembled WGS sequence"/>
</dbReference>
<evidence type="ECO:0000259" key="2">
    <source>
        <dbReference type="Pfam" id="PF08241"/>
    </source>
</evidence>
<dbReference type="RefSeq" id="WP_344920323.1">
    <property type="nucleotide sequence ID" value="NZ_BAABAQ010000009.1"/>
</dbReference>
<keyword evidence="3" id="KW-0489">Methyltransferase</keyword>
<sequence length="275" mass="30236">MARQEKLSPEVIGEMYNQLTDSRADAFGGNLHVGYWTDDYDEAPVAQATDHLTDLVAERLEVVPGERVLDVGSGTGRPAVRIAVARDVHVTGVTLSEDQVRLAESRPEAGRGQGHAGFQLADAMWLPFDDDSFDAAYAIESLAHMENPAAALGEIARVLRPGGRFVVGEWYLLGPLAADDAADLEIFSRAFDVHFLPTVDEFYEEMDRAGLKIEIFHDIWANISRSFRLVGEILPASAARLGGEFGERLIACGETYRRFGEIPQVSYALFTAVRH</sequence>
<evidence type="ECO:0000256" key="1">
    <source>
        <dbReference type="ARBA" id="ARBA00022679"/>
    </source>
</evidence>
<dbReference type="InterPro" id="IPR050447">
    <property type="entry name" value="Erg6_SMT_methyltransf"/>
</dbReference>
<dbReference type="InterPro" id="IPR029063">
    <property type="entry name" value="SAM-dependent_MTases_sf"/>
</dbReference>
<accession>A0ABP8B6H6</accession>
<dbReference type="PANTHER" id="PTHR44068:SF11">
    <property type="entry name" value="GERANYL DIPHOSPHATE 2-C-METHYLTRANSFERASE"/>
    <property type="match status" value="1"/>
</dbReference>
<name>A0ABP8B6H6_9ACTN</name>
<dbReference type="InterPro" id="IPR013216">
    <property type="entry name" value="Methyltransf_11"/>
</dbReference>
<dbReference type="Pfam" id="PF08241">
    <property type="entry name" value="Methyltransf_11"/>
    <property type="match status" value="1"/>
</dbReference>
<dbReference type="GO" id="GO:0008168">
    <property type="term" value="F:methyltransferase activity"/>
    <property type="evidence" value="ECO:0007669"/>
    <property type="project" value="UniProtKB-KW"/>
</dbReference>
<gene>
    <name evidence="3" type="ORF">GCM10022252_48610</name>
</gene>
<evidence type="ECO:0000313" key="3">
    <source>
        <dbReference type="EMBL" id="GAA4198341.1"/>
    </source>
</evidence>
<proteinExistence type="predicted"/>